<feature type="domain" description="Guanylate cyclase" evidence="4">
    <location>
        <begin position="106"/>
        <end position="242"/>
    </location>
</feature>
<keyword evidence="3" id="KW-0456">Lyase</keyword>
<dbReference type="GO" id="GO:0005524">
    <property type="term" value="F:ATP binding"/>
    <property type="evidence" value="ECO:0007669"/>
    <property type="project" value="UniProtKB-KW"/>
</dbReference>
<evidence type="ECO:0000256" key="2">
    <source>
        <dbReference type="ARBA" id="ARBA00022840"/>
    </source>
</evidence>
<keyword evidence="6" id="KW-1185">Reference proteome</keyword>
<accession>A0A482WX97</accession>
<dbReference type="GO" id="GO:0035556">
    <property type="term" value="P:intracellular signal transduction"/>
    <property type="evidence" value="ECO:0007669"/>
    <property type="project" value="InterPro"/>
</dbReference>
<evidence type="ECO:0000256" key="3">
    <source>
        <dbReference type="ARBA" id="ARBA00023239"/>
    </source>
</evidence>
<evidence type="ECO:0000259" key="4">
    <source>
        <dbReference type="PROSITE" id="PS50125"/>
    </source>
</evidence>
<dbReference type="Gene3D" id="3.30.70.1230">
    <property type="entry name" value="Nucleotide cyclase"/>
    <property type="match status" value="2"/>
</dbReference>
<dbReference type="GO" id="GO:0005737">
    <property type="term" value="C:cytoplasm"/>
    <property type="evidence" value="ECO:0007669"/>
    <property type="project" value="TreeGrafter"/>
</dbReference>
<dbReference type="InterPro" id="IPR001054">
    <property type="entry name" value="A/G_cyclase"/>
</dbReference>
<dbReference type="InterPro" id="IPR027417">
    <property type="entry name" value="P-loop_NTPase"/>
</dbReference>
<dbReference type="Proteomes" id="UP000291343">
    <property type="component" value="Unassembled WGS sequence"/>
</dbReference>
<dbReference type="CDD" id="cd07302">
    <property type="entry name" value="CHD"/>
    <property type="match status" value="2"/>
</dbReference>
<dbReference type="Pfam" id="PF00211">
    <property type="entry name" value="Guanylate_cyc"/>
    <property type="match status" value="1"/>
</dbReference>
<dbReference type="OrthoDB" id="6605366at2759"/>
<sequence length="1614" mass="184720">MECYPNYDVTPFKASTVEALWRKNILSEKIPSKEWENYTDSMGDSKSHIQMGLLEMALLSEKVVMNRVAECTLSPLQTEILATLVPDELIDQPCFQGKPKSKFVGVLMFGDVSGFTALCETYKNMGQSGTYKLTVTLNSYIGAMVDVIYSFGGDIIKFSGDAFLAVWKVTIDDYIFSVIHKAIQCAISIQYSLGSYNTEVNVLLRVKLAISCGNLIFSCIGENNCKYYVIYGLPVDDVKVAQDLCKSGDIILAASAWNHCSIDCYLYTWVDKRHIKIDRIVYHPLEMHNKIVPLPIRERIDIDKKYKNEILRFKNIGNTETNAESNYVEEKSCRPEVKKAADRNIGAHLRQFVIPPVVAQIDAEQPLEYLTEMRQTTTVFVNLVLEKEEASVFDIINRVDEVYTIIWQIVYKEMGVVNKVCMFDKDVMFLVIFGLRGARHEYNAVRSLKCAHRIRSVISKLTGVLSISCGVSVGTTYCGVVGHPLRQEYTIIGAPVNKAARMMVYYPNIVSCDQATFFNSGLSTVHFRPQESKTLKGLGKVVGIYEYLEGQGMAEMKNLQMPVLLGMQTEVESFRQLLAGEKGFPVGIIYSGETGVGKTRLLTELSIVCVDSHLRPVFLTLNASQVKKPYIVLRYLYREIFELSSDAHISSVADKMDSLYKDTDLEMFVSLLNPVFNLDLPSRLPKNHDYSDMELTTIQKKLLSRLVELTALNLAIFIDNMDYCDPKSVEVIQMFLSTGNCIVAMSCNRTRSTKVMRWFPGVHSFELENLEECLLPALACQILNVRAIPRTVHLLICKHAEASPGWCQRYLQSLIDSKAIQVVKMHRNEIDKMDNMIVPDYNLLLRRIICQETNPKRIISVHLPALQETFDSEVDICILESAEAIDETVPASIEAIIMSAFDSLQPFEQLLLKCAAVIGDIFPRDFLVAMLQNKSKIMVATATKRLYEMHILCCYNEMQREKSQSIDSRIYDTCFTVEPVCSCPNIDSSPDLSLEYRLPNFAFCKEIAFTLPLFRQKTYDLLPLNQKQMFHTRAAKYLESLLKSETAVDDIGQSDFKFVDICTAFTYRPLIYDQLIRHTRNGVILEKEVHCMIEYAQYSILRNSPRRALTHLENVIDLVQSNNEIRETLDVDNLIFKARTLAAEAHIQMDNSFVAKIDIKDATMQQKFMLFDHRFINLKTKFNERLVLVKLRSMNDRSILNKYGKQNKDKALCFTISCCIAMMEGDLAMARLLALKSVHAALNSREATLADLFISLANLLDVSCLLGNFSYCDRILVKGQSILNARVNNGLNTDFVAEEIAVGKFISTAFKVKLLEGKLIPAFELGKSAELSADECQAEAALLWNRCFCILIAIHLKKLEQAVHYLKKLRCENKEMSLTCYHLFSTYLTLYTGLVEESPHRALEEVHRSLIDLERPLAIVLGLFYIRRDEIYRYKFIEQMLVPDEVTMYNAFFEIMLLEFLIIRMVRKNDSKRWDKKRMASELSHIAAFCLSLWNVVKDRVLFLQPRFFLMMAYFHRIFKAKSLSDMYLNKAESQSQRLGDMLESEWISHNRMSWSHDEDEMFCSWLRHSSRLRHVSWKEHESPLYYPLPLPKEPINVTMNMDVFNPIFDGAFR</sequence>
<reference evidence="5 6" key="1">
    <citation type="journal article" date="2017" name="Gigascience">
        <title>Genome sequence of the small brown planthopper, Laodelphax striatellus.</title>
        <authorList>
            <person name="Zhu J."/>
            <person name="Jiang F."/>
            <person name="Wang X."/>
            <person name="Yang P."/>
            <person name="Bao Y."/>
            <person name="Zhao W."/>
            <person name="Wang W."/>
            <person name="Lu H."/>
            <person name="Wang Q."/>
            <person name="Cui N."/>
            <person name="Li J."/>
            <person name="Chen X."/>
            <person name="Luo L."/>
            <person name="Yu J."/>
            <person name="Kang L."/>
            <person name="Cui F."/>
        </authorList>
    </citation>
    <scope>NUCLEOTIDE SEQUENCE [LARGE SCALE GENOMIC DNA]</scope>
    <source>
        <strain evidence="5">Lst14</strain>
    </source>
</reference>
<dbReference type="FunFam" id="3.30.70.1230:FF:000021">
    <property type="entry name" value="Adenylate cyclase type 10"/>
    <property type="match status" value="1"/>
</dbReference>
<gene>
    <name evidence="5" type="ORF">LSTR_LSTR005456</name>
</gene>
<dbReference type="GO" id="GO:0009190">
    <property type="term" value="P:cyclic nucleotide biosynthetic process"/>
    <property type="evidence" value="ECO:0007669"/>
    <property type="project" value="InterPro"/>
</dbReference>
<keyword evidence="2" id="KW-0067">ATP-binding</keyword>
<dbReference type="PROSITE" id="PS50125">
    <property type="entry name" value="GUANYLATE_CYCLASE_2"/>
    <property type="match status" value="2"/>
</dbReference>
<dbReference type="GO" id="GO:0004016">
    <property type="term" value="F:adenylate cyclase activity"/>
    <property type="evidence" value="ECO:0007669"/>
    <property type="project" value="TreeGrafter"/>
</dbReference>
<dbReference type="STRING" id="195883.A0A482WX97"/>
<dbReference type="SUPFAM" id="SSF55073">
    <property type="entry name" value="Nucleotide cyclase"/>
    <property type="match status" value="2"/>
</dbReference>
<name>A0A482WX97_LAOST</name>
<keyword evidence="1" id="KW-0547">Nucleotide-binding</keyword>
<dbReference type="InterPro" id="IPR029787">
    <property type="entry name" value="Nucleotide_cyclase"/>
</dbReference>
<dbReference type="PANTHER" id="PTHR16305:SF28">
    <property type="entry name" value="GUANYLATE CYCLASE DOMAIN-CONTAINING PROTEIN"/>
    <property type="match status" value="1"/>
</dbReference>
<dbReference type="InParanoid" id="A0A482WX97"/>
<evidence type="ECO:0000313" key="6">
    <source>
        <dbReference type="Proteomes" id="UP000291343"/>
    </source>
</evidence>
<dbReference type="Gene3D" id="3.40.50.300">
    <property type="entry name" value="P-loop containing nucleotide triphosphate hydrolases"/>
    <property type="match status" value="1"/>
</dbReference>
<dbReference type="FunFam" id="3.30.70.1230:FF:000017">
    <property type="entry name" value="Adenylate cyclase type 10"/>
    <property type="match status" value="1"/>
</dbReference>
<proteinExistence type="predicted"/>
<dbReference type="SUPFAM" id="SSF52540">
    <property type="entry name" value="P-loop containing nucleoside triphosphate hydrolases"/>
    <property type="match status" value="1"/>
</dbReference>
<feature type="domain" description="Guanylate cyclase" evidence="4">
    <location>
        <begin position="429"/>
        <end position="503"/>
    </location>
</feature>
<evidence type="ECO:0000313" key="5">
    <source>
        <dbReference type="EMBL" id="RZF37956.1"/>
    </source>
</evidence>
<protein>
    <recommendedName>
        <fullName evidence="4">Guanylate cyclase domain-containing protein</fullName>
    </recommendedName>
</protein>
<dbReference type="PANTHER" id="PTHR16305">
    <property type="entry name" value="TESTICULAR SOLUBLE ADENYLYL CYCLASE"/>
    <property type="match status" value="1"/>
</dbReference>
<organism evidence="5 6">
    <name type="scientific">Laodelphax striatellus</name>
    <name type="common">Small brown planthopper</name>
    <name type="synonym">Delphax striatella</name>
    <dbReference type="NCBI Taxonomy" id="195883"/>
    <lineage>
        <taxon>Eukaryota</taxon>
        <taxon>Metazoa</taxon>
        <taxon>Ecdysozoa</taxon>
        <taxon>Arthropoda</taxon>
        <taxon>Hexapoda</taxon>
        <taxon>Insecta</taxon>
        <taxon>Pterygota</taxon>
        <taxon>Neoptera</taxon>
        <taxon>Paraneoptera</taxon>
        <taxon>Hemiptera</taxon>
        <taxon>Auchenorrhyncha</taxon>
        <taxon>Fulgoroidea</taxon>
        <taxon>Delphacidae</taxon>
        <taxon>Criomorphinae</taxon>
        <taxon>Laodelphax</taxon>
    </lineage>
</organism>
<comment type="caution">
    <text evidence="5">The sequence shown here is derived from an EMBL/GenBank/DDBJ whole genome shotgun (WGS) entry which is preliminary data.</text>
</comment>
<dbReference type="EMBL" id="QKKF02022863">
    <property type="protein sequence ID" value="RZF37956.1"/>
    <property type="molecule type" value="Genomic_DNA"/>
</dbReference>
<dbReference type="SMR" id="A0A482WX97"/>
<evidence type="ECO:0000256" key="1">
    <source>
        <dbReference type="ARBA" id="ARBA00022741"/>
    </source>
</evidence>